<dbReference type="Proteomes" id="UP000834106">
    <property type="component" value="Chromosome 17"/>
</dbReference>
<dbReference type="AlphaFoldDB" id="A0AAD2A789"/>
<keyword evidence="11" id="KW-1185">Reference proteome</keyword>
<dbReference type="PANTHER" id="PTHR12632">
    <property type="entry name" value="TRANSCRIPTION FACTOR NF-Y ALPHA-RELATED"/>
    <property type="match status" value="1"/>
</dbReference>
<evidence type="ECO:0000256" key="3">
    <source>
        <dbReference type="ARBA" id="ARBA00023125"/>
    </source>
</evidence>
<evidence type="ECO:0000256" key="5">
    <source>
        <dbReference type="ARBA" id="ARBA00023163"/>
    </source>
</evidence>
<keyword evidence="5 8" id="KW-0804">Transcription</keyword>
<gene>
    <name evidence="10" type="ORF">FPE_LOCUS27227</name>
</gene>
<keyword evidence="6 8" id="KW-0539">Nucleus</keyword>
<comment type="similarity">
    <text evidence="8">Belongs to the NFYA/HAP2 subunit family.</text>
</comment>
<dbReference type="GO" id="GO:0003700">
    <property type="term" value="F:DNA-binding transcription factor activity"/>
    <property type="evidence" value="ECO:0007669"/>
    <property type="project" value="UniProtKB-UniRule"/>
</dbReference>
<evidence type="ECO:0000256" key="7">
    <source>
        <dbReference type="ARBA" id="ARBA00025911"/>
    </source>
</evidence>
<accession>A0AAD2A789</accession>
<feature type="region of interest" description="Disordered" evidence="9">
    <location>
        <begin position="237"/>
        <end position="259"/>
    </location>
</feature>
<comment type="function">
    <text evidence="8">Component of the sequence-specific heterotrimeric transcription factor (NF-Y) which specifically recognizes a 5'-CCAAT-3' box motif found in the promoters of its target genes.</text>
</comment>
<name>A0AAD2A789_9LAMI</name>
<organism evidence="10 11">
    <name type="scientific">Fraxinus pennsylvanica</name>
    <dbReference type="NCBI Taxonomy" id="56036"/>
    <lineage>
        <taxon>Eukaryota</taxon>
        <taxon>Viridiplantae</taxon>
        <taxon>Streptophyta</taxon>
        <taxon>Embryophyta</taxon>
        <taxon>Tracheophyta</taxon>
        <taxon>Spermatophyta</taxon>
        <taxon>Magnoliopsida</taxon>
        <taxon>eudicotyledons</taxon>
        <taxon>Gunneridae</taxon>
        <taxon>Pentapetalae</taxon>
        <taxon>asterids</taxon>
        <taxon>lamiids</taxon>
        <taxon>Lamiales</taxon>
        <taxon>Oleaceae</taxon>
        <taxon>Oleeae</taxon>
        <taxon>Fraxinus</taxon>
    </lineage>
</organism>
<comment type="subcellular location">
    <subcellularLocation>
        <location evidence="1 8">Nucleus</location>
    </subcellularLocation>
</comment>
<dbReference type="GO" id="GO:0003677">
    <property type="term" value="F:DNA binding"/>
    <property type="evidence" value="ECO:0007669"/>
    <property type="project" value="UniProtKB-KW"/>
</dbReference>
<dbReference type="Pfam" id="PF02045">
    <property type="entry name" value="CBFB_NFYA"/>
    <property type="match status" value="1"/>
</dbReference>
<dbReference type="InterPro" id="IPR018362">
    <property type="entry name" value="CCAAT-binding_factor_CS"/>
</dbReference>
<keyword evidence="3 8" id="KW-0238">DNA-binding</keyword>
<evidence type="ECO:0000256" key="4">
    <source>
        <dbReference type="ARBA" id="ARBA00023159"/>
    </source>
</evidence>
<sequence length="312" mass="34394">MQEKVHSDDMTMRSVFSEEHEFGINVQNPIGTGPLWMKLGSQLSEGLEQLKYNNSSASGNHLGKGNATHFTFVSDDLETGANVAKTQLQTAIEYASHLELGCGQPLVCAKFLHAEQGNGVCETYSPQVAGRIMLPMNLSTDNGGPIFVNAKQYHRILRRREFRAKAELQKKVLKLRKPYLHLSRHLHALRRPRGCGGRFLNTRNCNGRKDETVTRMTEQEKVVFYEQPTGSQISEILQPGGENSSSNGGRLKSPGSSEETSRIFFGTGIGLQSFHLHPRFHPSSDHVANPGSGTFMGGAWIAAADNCSNQKV</sequence>
<dbReference type="EMBL" id="OU503052">
    <property type="protein sequence ID" value="CAI9779797.1"/>
    <property type="molecule type" value="Genomic_DNA"/>
</dbReference>
<evidence type="ECO:0000313" key="10">
    <source>
        <dbReference type="EMBL" id="CAI9779797.1"/>
    </source>
</evidence>
<reference evidence="10" key="1">
    <citation type="submission" date="2023-05" db="EMBL/GenBank/DDBJ databases">
        <authorList>
            <person name="Huff M."/>
        </authorList>
    </citation>
    <scope>NUCLEOTIDE SEQUENCE</scope>
</reference>
<dbReference type="GO" id="GO:0016602">
    <property type="term" value="C:CCAAT-binding factor complex"/>
    <property type="evidence" value="ECO:0007669"/>
    <property type="project" value="InterPro"/>
</dbReference>
<evidence type="ECO:0000256" key="6">
    <source>
        <dbReference type="ARBA" id="ARBA00023242"/>
    </source>
</evidence>
<evidence type="ECO:0000256" key="8">
    <source>
        <dbReference type="RuleBase" id="RU367155"/>
    </source>
</evidence>
<dbReference type="SMART" id="SM00521">
    <property type="entry name" value="CBF"/>
    <property type="match status" value="1"/>
</dbReference>
<proteinExistence type="inferred from homology"/>
<feature type="compositionally biased region" description="Polar residues" evidence="9">
    <location>
        <begin position="237"/>
        <end position="258"/>
    </location>
</feature>
<dbReference type="PROSITE" id="PS00686">
    <property type="entry name" value="NFYA_HAP2_1"/>
    <property type="match status" value="1"/>
</dbReference>
<keyword evidence="4" id="KW-0010">Activator</keyword>
<evidence type="ECO:0000256" key="9">
    <source>
        <dbReference type="SAM" id="MobiDB-lite"/>
    </source>
</evidence>
<dbReference type="PRINTS" id="PR00616">
    <property type="entry name" value="CCAATSUBUNTB"/>
</dbReference>
<evidence type="ECO:0000256" key="1">
    <source>
        <dbReference type="ARBA" id="ARBA00004123"/>
    </source>
</evidence>
<evidence type="ECO:0000256" key="2">
    <source>
        <dbReference type="ARBA" id="ARBA00023015"/>
    </source>
</evidence>
<protein>
    <recommendedName>
        <fullName evidence="8">Nuclear transcription factor Y subunit</fullName>
    </recommendedName>
</protein>
<dbReference type="Gene3D" id="6.10.250.2430">
    <property type="match status" value="1"/>
</dbReference>
<dbReference type="InterPro" id="IPR001289">
    <property type="entry name" value="NFYA"/>
</dbReference>
<evidence type="ECO:0000313" key="11">
    <source>
        <dbReference type="Proteomes" id="UP000834106"/>
    </source>
</evidence>
<keyword evidence="2 8" id="KW-0805">Transcription regulation</keyword>
<comment type="subunit">
    <text evidence="7">Heterotrimeric transcription factor composed of three components, NF-YA, NF-YB and NF-YC. NF-YB and NF-YC must interact and dimerize for NF-YA association and DNA binding.</text>
</comment>
<dbReference type="PROSITE" id="PS51152">
    <property type="entry name" value="NFYA_HAP2_2"/>
    <property type="match status" value="1"/>
</dbReference>